<evidence type="ECO:0000313" key="4">
    <source>
        <dbReference type="Proteomes" id="UP001290861"/>
    </source>
</evidence>
<gene>
    <name evidence="3" type="ORF">P9H32_02480</name>
</gene>
<evidence type="ECO:0000259" key="2">
    <source>
        <dbReference type="Pfam" id="PF25077"/>
    </source>
</evidence>
<dbReference type="InterPro" id="IPR029052">
    <property type="entry name" value="Metallo-depent_PP-like"/>
</dbReference>
<organism evidence="3 4">
    <name type="scientific">Pontiella agarivorans</name>
    <dbReference type="NCBI Taxonomy" id="3038953"/>
    <lineage>
        <taxon>Bacteria</taxon>
        <taxon>Pseudomonadati</taxon>
        <taxon>Kiritimatiellota</taxon>
        <taxon>Kiritimatiellia</taxon>
        <taxon>Kiritimatiellales</taxon>
        <taxon>Pontiellaceae</taxon>
        <taxon>Pontiella</taxon>
    </lineage>
</organism>
<name>A0ABU5MTF3_9BACT</name>
<dbReference type="PANTHER" id="PTHR33987:SF1">
    <property type="entry name" value="CALCINEURIN-LIKE METALLO-PHOSPHOESTERASE SUPERFAMILY PROTEIN"/>
    <property type="match status" value="1"/>
</dbReference>
<dbReference type="RefSeq" id="WP_322607278.1">
    <property type="nucleotide sequence ID" value="NZ_JARVCO010000002.1"/>
</dbReference>
<dbReference type="SUPFAM" id="SSF56300">
    <property type="entry name" value="Metallo-dependent phosphatases"/>
    <property type="match status" value="1"/>
</dbReference>
<proteinExistence type="predicted"/>
<dbReference type="Proteomes" id="UP001290861">
    <property type="component" value="Unassembled WGS sequence"/>
</dbReference>
<dbReference type="Gene3D" id="3.60.21.70">
    <property type="entry name" value="PhoD-like phosphatase"/>
    <property type="match status" value="1"/>
</dbReference>
<accession>A0ABU5MTF3</accession>
<reference evidence="3 4" key="1">
    <citation type="journal article" date="2024" name="Appl. Environ. Microbiol.">
        <title>Pontiella agarivorans sp. nov., a novel marine anaerobic bacterium capable of degrading macroalgal polysaccharides and fixing nitrogen.</title>
        <authorList>
            <person name="Liu N."/>
            <person name="Kivenson V."/>
            <person name="Peng X."/>
            <person name="Cui Z."/>
            <person name="Lankiewicz T.S."/>
            <person name="Gosselin K.M."/>
            <person name="English C.J."/>
            <person name="Blair E.M."/>
            <person name="O'Malley M.A."/>
            <person name="Valentine D.L."/>
        </authorList>
    </citation>
    <scope>NUCLEOTIDE SEQUENCE [LARGE SCALE GENOMIC DNA]</scope>
    <source>
        <strain evidence="3 4">NLcol2</strain>
    </source>
</reference>
<dbReference type="InterPro" id="IPR056702">
    <property type="entry name" value="DUF7800"/>
</dbReference>
<dbReference type="EMBL" id="JARVCO010000002">
    <property type="protein sequence ID" value="MDZ8117477.1"/>
    <property type="molecule type" value="Genomic_DNA"/>
</dbReference>
<protein>
    <submittedName>
        <fullName evidence="3">Alkaline phosphatase D family protein</fullName>
    </submittedName>
</protein>
<dbReference type="InterPro" id="IPR018946">
    <property type="entry name" value="PhoD-like_MPP"/>
</dbReference>
<dbReference type="PANTHER" id="PTHR33987">
    <property type="entry name" value="CALCINEURIN-LIKE METALLO-PHOSPHOESTERASE SUPERFAMILY PROTEIN"/>
    <property type="match status" value="1"/>
</dbReference>
<dbReference type="Pfam" id="PF25077">
    <property type="entry name" value="DUF7800"/>
    <property type="match status" value="1"/>
</dbReference>
<keyword evidence="4" id="KW-1185">Reference proteome</keyword>
<feature type="domain" description="PhoD-like phosphatase metallophosphatase" evidence="1">
    <location>
        <begin position="240"/>
        <end position="412"/>
    </location>
</feature>
<sequence length="491" mass="55067">MNRRKFTTASAVFGLFGHRVAGKELPIHQKLGKGALDVSLRILNLHGEQPKSIQNLFKASHPILFAEKNQTFAELMRHPEIVKRCADAGMTHLGGPMLGCISETGASVWIRTLKPASVTVEANGRMFGPVDSLEESDLTAVIRVDGLKPGSETGYRVRIDGKPIRFNGNTVIRTTSDKPGITRIAWGSCWHRWGLGHPQMDLVRKRRPSALLMIGDSAVQDRLGKTGAARFDVMLRDLTPRWTTFCSEVPVYATWDDHDYAGNDIGGLVEGKFSAEDRSNVRDLWMQTWVNPQYGFEKERSGIFFKTQIGPADVIMIDNRYFRDHRKGLNSFLGKAQMDWVKKQLLESKAPFIILSCGTMWSDYVSNGKDSWGRYDKEGREELFRFIEEHKIGGVLLISGDRHGARGFTIPRNNGFKFYEFGGACFGGRIGPPAKDPAWKTQLYGIAAEYAFSEFDIDSSKPDPEVTMRLIHESGKEIYSITLKRSELTPA</sequence>
<evidence type="ECO:0000313" key="3">
    <source>
        <dbReference type="EMBL" id="MDZ8117477.1"/>
    </source>
</evidence>
<feature type="domain" description="DUF7800" evidence="2">
    <location>
        <begin position="94"/>
        <end position="164"/>
    </location>
</feature>
<comment type="caution">
    <text evidence="3">The sequence shown here is derived from an EMBL/GenBank/DDBJ whole genome shotgun (WGS) entry which is preliminary data.</text>
</comment>
<evidence type="ECO:0000259" key="1">
    <source>
        <dbReference type="Pfam" id="PF09423"/>
    </source>
</evidence>
<dbReference type="InterPro" id="IPR038607">
    <property type="entry name" value="PhoD-like_sf"/>
</dbReference>
<dbReference type="Pfam" id="PF09423">
    <property type="entry name" value="PhoD"/>
    <property type="match status" value="1"/>
</dbReference>